<keyword evidence="2" id="KW-1185">Reference proteome</keyword>
<name>A0A5B7HFL7_PORTR</name>
<organism evidence="1 2">
    <name type="scientific">Portunus trituberculatus</name>
    <name type="common">Swimming crab</name>
    <name type="synonym">Neptunus trituberculatus</name>
    <dbReference type="NCBI Taxonomy" id="210409"/>
    <lineage>
        <taxon>Eukaryota</taxon>
        <taxon>Metazoa</taxon>
        <taxon>Ecdysozoa</taxon>
        <taxon>Arthropoda</taxon>
        <taxon>Crustacea</taxon>
        <taxon>Multicrustacea</taxon>
        <taxon>Malacostraca</taxon>
        <taxon>Eumalacostraca</taxon>
        <taxon>Eucarida</taxon>
        <taxon>Decapoda</taxon>
        <taxon>Pleocyemata</taxon>
        <taxon>Brachyura</taxon>
        <taxon>Eubrachyura</taxon>
        <taxon>Portunoidea</taxon>
        <taxon>Portunidae</taxon>
        <taxon>Portuninae</taxon>
        <taxon>Portunus</taxon>
    </lineage>
</organism>
<dbReference type="AlphaFoldDB" id="A0A5B7HFL7"/>
<evidence type="ECO:0000313" key="1">
    <source>
        <dbReference type="EMBL" id="MPC68806.1"/>
    </source>
</evidence>
<dbReference type="EMBL" id="VSRR010028409">
    <property type="protein sequence ID" value="MPC68806.1"/>
    <property type="molecule type" value="Genomic_DNA"/>
</dbReference>
<accession>A0A5B7HFL7</accession>
<dbReference type="Proteomes" id="UP000324222">
    <property type="component" value="Unassembled WGS sequence"/>
</dbReference>
<comment type="caution">
    <text evidence="1">The sequence shown here is derived from an EMBL/GenBank/DDBJ whole genome shotgun (WGS) entry which is preliminary data.</text>
</comment>
<protein>
    <submittedName>
        <fullName evidence="1">Uncharacterized protein</fullName>
    </submittedName>
</protein>
<sequence>MLGRVCGGQINPISTGTHFYLKICVRLDNFIDIRKGLWRSED</sequence>
<proteinExistence type="predicted"/>
<gene>
    <name evidence="1" type="ORF">E2C01_063016</name>
</gene>
<reference evidence="1 2" key="1">
    <citation type="submission" date="2019-05" db="EMBL/GenBank/DDBJ databases">
        <title>Another draft genome of Portunus trituberculatus and its Hox gene families provides insights of decapod evolution.</title>
        <authorList>
            <person name="Jeong J.-H."/>
            <person name="Song I."/>
            <person name="Kim S."/>
            <person name="Choi T."/>
            <person name="Kim D."/>
            <person name="Ryu S."/>
            <person name="Kim W."/>
        </authorList>
    </citation>
    <scope>NUCLEOTIDE SEQUENCE [LARGE SCALE GENOMIC DNA]</scope>
    <source>
        <tissue evidence="1">Muscle</tissue>
    </source>
</reference>
<evidence type="ECO:0000313" key="2">
    <source>
        <dbReference type="Proteomes" id="UP000324222"/>
    </source>
</evidence>